<keyword evidence="2" id="KW-1133">Transmembrane helix</keyword>
<dbReference type="SUPFAM" id="SSF103481">
    <property type="entry name" value="Multidrug resistance efflux transporter EmrE"/>
    <property type="match status" value="2"/>
</dbReference>
<comment type="similarity">
    <text evidence="1">Belongs to the EamA transporter family.</text>
</comment>
<feature type="transmembrane region" description="Helical" evidence="2">
    <location>
        <begin position="95"/>
        <end position="113"/>
    </location>
</feature>
<dbReference type="PANTHER" id="PTHR22911">
    <property type="entry name" value="ACYL-MALONYL CONDENSING ENZYME-RELATED"/>
    <property type="match status" value="1"/>
</dbReference>
<dbReference type="Proteomes" id="UP000612899">
    <property type="component" value="Unassembled WGS sequence"/>
</dbReference>
<keyword evidence="2" id="KW-0472">Membrane</keyword>
<proteinExistence type="inferred from homology"/>
<dbReference type="InterPro" id="IPR000620">
    <property type="entry name" value="EamA_dom"/>
</dbReference>
<feature type="transmembrane region" description="Helical" evidence="2">
    <location>
        <begin position="125"/>
        <end position="144"/>
    </location>
</feature>
<dbReference type="AlphaFoldDB" id="A0A8J3QJD9"/>
<name>A0A8J3QJD9_9ACTN</name>
<feature type="transmembrane region" description="Helical" evidence="2">
    <location>
        <begin position="72"/>
        <end position="89"/>
    </location>
</feature>
<feature type="transmembrane region" description="Helical" evidence="2">
    <location>
        <begin position="150"/>
        <end position="170"/>
    </location>
</feature>
<dbReference type="Pfam" id="PF00892">
    <property type="entry name" value="EamA"/>
    <property type="match status" value="2"/>
</dbReference>
<feature type="domain" description="EamA" evidence="3">
    <location>
        <begin position="18"/>
        <end position="139"/>
    </location>
</feature>
<feature type="domain" description="EamA" evidence="3">
    <location>
        <begin position="152"/>
        <end position="286"/>
    </location>
</feature>
<feature type="transmembrane region" description="Helical" evidence="2">
    <location>
        <begin position="182"/>
        <end position="203"/>
    </location>
</feature>
<evidence type="ECO:0000256" key="1">
    <source>
        <dbReference type="ARBA" id="ARBA00007362"/>
    </source>
</evidence>
<dbReference type="GO" id="GO:0016020">
    <property type="term" value="C:membrane"/>
    <property type="evidence" value="ECO:0007669"/>
    <property type="project" value="InterPro"/>
</dbReference>
<feature type="transmembrane region" description="Helical" evidence="2">
    <location>
        <begin position="209"/>
        <end position="227"/>
    </location>
</feature>
<keyword evidence="2" id="KW-0812">Transmembrane</keyword>
<dbReference type="EMBL" id="BONY01000095">
    <property type="protein sequence ID" value="GIH10448.1"/>
    <property type="molecule type" value="Genomic_DNA"/>
</dbReference>
<dbReference type="InterPro" id="IPR037185">
    <property type="entry name" value="EmrE-like"/>
</dbReference>
<protein>
    <recommendedName>
        <fullName evidence="3">EamA domain-containing protein</fullName>
    </recommendedName>
</protein>
<feature type="transmembrane region" description="Helical" evidence="2">
    <location>
        <begin position="239"/>
        <end position="263"/>
    </location>
</feature>
<gene>
    <name evidence="4" type="ORF">Rhe02_85150</name>
</gene>
<feature type="transmembrane region" description="Helical" evidence="2">
    <location>
        <begin position="38"/>
        <end position="60"/>
    </location>
</feature>
<reference evidence="4" key="1">
    <citation type="submission" date="2021-01" db="EMBL/GenBank/DDBJ databases">
        <title>Whole genome shotgun sequence of Rhizocola hellebori NBRC 109834.</title>
        <authorList>
            <person name="Komaki H."/>
            <person name="Tamura T."/>
        </authorList>
    </citation>
    <scope>NUCLEOTIDE SEQUENCE</scope>
    <source>
        <strain evidence="4">NBRC 109834</strain>
    </source>
</reference>
<comment type="caution">
    <text evidence="4">The sequence shown here is derived from an EMBL/GenBank/DDBJ whole genome shotgun (WGS) entry which is preliminary data.</text>
</comment>
<keyword evidence="5" id="KW-1185">Reference proteome</keyword>
<evidence type="ECO:0000256" key="2">
    <source>
        <dbReference type="SAM" id="Phobius"/>
    </source>
</evidence>
<sequence length="303" mass="30996">MFLRMRARWDPLTIAALALGVAAVSSSAAMIVYAAAPALAIAFWRNALATGVLAPVTVATRRKELLGIDKRDSVLAGIALAAHFGMWIPSVKLTSIATATALVCTQPIWAGLFSAWRGRPLGRQAWLGMGVALAGVVIATGADADLGGRALLGDALALGGAVMAAVYTTLGGRVRQQVSTTTYTTVCYGVAAAALLVVCVVAGVPMTGYNAGTWLAIVGITVGPQLLGHSMFNYTLRKVSATTVAVVTLLEVPGAILLGWVWLGQNLSAASIIGVAALLAGVATVILSPGARSDRHQLPASDL</sequence>
<dbReference type="PANTHER" id="PTHR22911:SF76">
    <property type="entry name" value="EAMA DOMAIN-CONTAINING PROTEIN"/>
    <property type="match status" value="1"/>
</dbReference>
<feature type="transmembrane region" description="Helical" evidence="2">
    <location>
        <begin position="269"/>
        <end position="287"/>
    </location>
</feature>
<evidence type="ECO:0000259" key="3">
    <source>
        <dbReference type="Pfam" id="PF00892"/>
    </source>
</evidence>
<evidence type="ECO:0000313" key="5">
    <source>
        <dbReference type="Proteomes" id="UP000612899"/>
    </source>
</evidence>
<organism evidence="4 5">
    <name type="scientific">Rhizocola hellebori</name>
    <dbReference type="NCBI Taxonomy" id="1392758"/>
    <lineage>
        <taxon>Bacteria</taxon>
        <taxon>Bacillati</taxon>
        <taxon>Actinomycetota</taxon>
        <taxon>Actinomycetes</taxon>
        <taxon>Micromonosporales</taxon>
        <taxon>Micromonosporaceae</taxon>
        <taxon>Rhizocola</taxon>
    </lineage>
</organism>
<accession>A0A8J3QJD9</accession>
<evidence type="ECO:0000313" key="4">
    <source>
        <dbReference type="EMBL" id="GIH10448.1"/>
    </source>
</evidence>